<keyword evidence="4" id="KW-1185">Reference proteome</keyword>
<dbReference type="Pfam" id="PF13400">
    <property type="entry name" value="Tad"/>
    <property type="match status" value="1"/>
</dbReference>
<gene>
    <name evidence="3" type="ORF">HNR02_002320</name>
</gene>
<sequence length="135" mass="13810">MAVVDTVMPIDRARRRAPADRDLVDRDPADRDRGAATVWAAGAIAALAAVVLLLWGFGAAAVTRHRAEGAADLAALAAAGQAVHGVDVACGRAAWVIGRMGGRMVSCRFDGWDALVEVSMSGGVGSAYGRARAGP</sequence>
<feature type="transmembrane region" description="Helical" evidence="1">
    <location>
        <begin position="36"/>
        <end position="57"/>
    </location>
</feature>
<protein>
    <submittedName>
        <fullName evidence="3">Secretion/DNA translocation related TadE-like protein</fullName>
    </submittedName>
</protein>
<accession>A0A853B2F0</accession>
<keyword evidence="1" id="KW-0472">Membrane</keyword>
<organism evidence="3 4">
    <name type="scientific">Amycolatopsis endophytica</name>
    <dbReference type="NCBI Taxonomy" id="860233"/>
    <lineage>
        <taxon>Bacteria</taxon>
        <taxon>Bacillati</taxon>
        <taxon>Actinomycetota</taxon>
        <taxon>Actinomycetes</taxon>
        <taxon>Pseudonocardiales</taxon>
        <taxon>Pseudonocardiaceae</taxon>
        <taxon>Amycolatopsis</taxon>
    </lineage>
</organism>
<comment type="caution">
    <text evidence="3">The sequence shown here is derived from an EMBL/GenBank/DDBJ whole genome shotgun (WGS) entry which is preliminary data.</text>
</comment>
<dbReference type="EMBL" id="JACCFK010000001">
    <property type="protein sequence ID" value="NYI88997.1"/>
    <property type="molecule type" value="Genomic_DNA"/>
</dbReference>
<keyword evidence="1" id="KW-1133">Transmembrane helix</keyword>
<evidence type="ECO:0000259" key="2">
    <source>
        <dbReference type="Pfam" id="PF13400"/>
    </source>
</evidence>
<dbReference type="RefSeq" id="WP_179773208.1">
    <property type="nucleotide sequence ID" value="NZ_JACCFK010000001.1"/>
</dbReference>
<reference evidence="3 4" key="1">
    <citation type="submission" date="2020-07" db="EMBL/GenBank/DDBJ databases">
        <title>Sequencing the genomes of 1000 actinobacteria strains.</title>
        <authorList>
            <person name="Klenk H.-P."/>
        </authorList>
    </citation>
    <scope>NUCLEOTIDE SEQUENCE [LARGE SCALE GENOMIC DNA]</scope>
    <source>
        <strain evidence="3 4">DSM 104006</strain>
    </source>
</reference>
<evidence type="ECO:0000313" key="3">
    <source>
        <dbReference type="EMBL" id="NYI88997.1"/>
    </source>
</evidence>
<evidence type="ECO:0000313" key="4">
    <source>
        <dbReference type="Proteomes" id="UP000549616"/>
    </source>
</evidence>
<proteinExistence type="predicted"/>
<dbReference type="Proteomes" id="UP000549616">
    <property type="component" value="Unassembled WGS sequence"/>
</dbReference>
<feature type="domain" description="Putative Flp pilus-assembly TadG-like N-terminal" evidence="2">
    <location>
        <begin position="34"/>
        <end position="80"/>
    </location>
</feature>
<dbReference type="AlphaFoldDB" id="A0A853B2F0"/>
<keyword evidence="1" id="KW-0812">Transmembrane</keyword>
<dbReference type="InterPro" id="IPR028087">
    <property type="entry name" value="Tad_N"/>
</dbReference>
<name>A0A853B2F0_9PSEU</name>
<evidence type="ECO:0000256" key="1">
    <source>
        <dbReference type="SAM" id="Phobius"/>
    </source>
</evidence>
<dbReference type="NCBIfam" id="TIGR03816">
    <property type="entry name" value="tadE_like_DECH"/>
    <property type="match status" value="1"/>
</dbReference>
<dbReference type="InterPro" id="IPR021202">
    <property type="entry name" value="Rv3654c-like"/>
</dbReference>